<evidence type="ECO:0000313" key="1">
    <source>
        <dbReference type="EMBL" id="KAJ9065708.1"/>
    </source>
</evidence>
<gene>
    <name evidence="1" type="ORF">DSO57_1016795</name>
</gene>
<organism evidence="1 2">
    <name type="scientific">Entomophthora muscae</name>
    <dbReference type="NCBI Taxonomy" id="34485"/>
    <lineage>
        <taxon>Eukaryota</taxon>
        <taxon>Fungi</taxon>
        <taxon>Fungi incertae sedis</taxon>
        <taxon>Zoopagomycota</taxon>
        <taxon>Entomophthoromycotina</taxon>
        <taxon>Entomophthoromycetes</taxon>
        <taxon>Entomophthorales</taxon>
        <taxon>Entomophthoraceae</taxon>
        <taxon>Entomophthora</taxon>
    </lineage>
</organism>
<evidence type="ECO:0000313" key="2">
    <source>
        <dbReference type="Proteomes" id="UP001165960"/>
    </source>
</evidence>
<accession>A0ACC2STK2</accession>
<protein>
    <submittedName>
        <fullName evidence="1">Uncharacterized protein</fullName>
    </submittedName>
</protein>
<proteinExistence type="predicted"/>
<reference evidence="1" key="1">
    <citation type="submission" date="2022-04" db="EMBL/GenBank/DDBJ databases">
        <title>Genome of the entomopathogenic fungus Entomophthora muscae.</title>
        <authorList>
            <person name="Elya C."/>
            <person name="Lovett B.R."/>
            <person name="Lee E."/>
            <person name="Macias A.M."/>
            <person name="Hajek A.E."/>
            <person name="De Bivort B.L."/>
            <person name="Kasson M.T."/>
            <person name="De Fine Licht H.H."/>
            <person name="Stajich J.E."/>
        </authorList>
    </citation>
    <scope>NUCLEOTIDE SEQUENCE</scope>
    <source>
        <strain evidence="1">Berkeley</strain>
    </source>
</reference>
<dbReference type="Proteomes" id="UP001165960">
    <property type="component" value="Unassembled WGS sequence"/>
</dbReference>
<comment type="caution">
    <text evidence="1">The sequence shown here is derived from an EMBL/GenBank/DDBJ whole genome shotgun (WGS) entry which is preliminary data.</text>
</comment>
<sequence>MLMKSAKVAPVAEGATGETIIITRNGDEVVEVAAYTPSWFYGGYQSPVAPIKIGNIGNSTHVDTKNIDSGHVNTFNVNTIV</sequence>
<name>A0ACC2STK2_9FUNG</name>
<keyword evidence="2" id="KW-1185">Reference proteome</keyword>
<dbReference type="EMBL" id="QTSX02004329">
    <property type="protein sequence ID" value="KAJ9065708.1"/>
    <property type="molecule type" value="Genomic_DNA"/>
</dbReference>